<evidence type="ECO:0000259" key="1">
    <source>
        <dbReference type="PROSITE" id="PS50969"/>
    </source>
</evidence>
<evidence type="ECO:0000313" key="2">
    <source>
        <dbReference type="EMBL" id="GAU36994.1"/>
    </source>
</evidence>
<dbReference type="PANTHER" id="PTHR12210">
    <property type="entry name" value="DULLARD PROTEIN PHOSPHATASE"/>
    <property type="match status" value="1"/>
</dbReference>
<dbReference type="PROSITE" id="PS50969">
    <property type="entry name" value="FCP1"/>
    <property type="match status" value="1"/>
</dbReference>
<dbReference type="EMBL" id="DF973649">
    <property type="protein sequence ID" value="GAU36994.1"/>
    <property type="molecule type" value="Genomic_DNA"/>
</dbReference>
<dbReference type="AlphaFoldDB" id="A0A2Z6MWI0"/>
<gene>
    <name evidence="2" type="ORF">TSUD_150300</name>
</gene>
<dbReference type="FunFam" id="3.40.50.1000:FF:000112">
    <property type="entry name" value="CTD small phosphatase-like protein 2"/>
    <property type="match status" value="1"/>
</dbReference>
<dbReference type="GO" id="GO:0016791">
    <property type="term" value="F:phosphatase activity"/>
    <property type="evidence" value="ECO:0007669"/>
    <property type="project" value="InterPro"/>
</dbReference>
<dbReference type="Pfam" id="PF03031">
    <property type="entry name" value="NIF"/>
    <property type="match status" value="1"/>
</dbReference>
<accession>A0A2Z6MWI0</accession>
<proteinExistence type="predicted"/>
<name>A0A2Z6MWI0_TRISU</name>
<dbReference type="CDD" id="cd07521">
    <property type="entry name" value="HAD_FCP1-like"/>
    <property type="match status" value="1"/>
</dbReference>
<organism evidence="2 3">
    <name type="scientific">Trifolium subterraneum</name>
    <name type="common">Subterranean clover</name>
    <dbReference type="NCBI Taxonomy" id="3900"/>
    <lineage>
        <taxon>Eukaryota</taxon>
        <taxon>Viridiplantae</taxon>
        <taxon>Streptophyta</taxon>
        <taxon>Embryophyta</taxon>
        <taxon>Tracheophyta</taxon>
        <taxon>Spermatophyta</taxon>
        <taxon>Magnoliopsida</taxon>
        <taxon>eudicotyledons</taxon>
        <taxon>Gunneridae</taxon>
        <taxon>Pentapetalae</taxon>
        <taxon>rosids</taxon>
        <taxon>fabids</taxon>
        <taxon>Fabales</taxon>
        <taxon>Fabaceae</taxon>
        <taxon>Papilionoideae</taxon>
        <taxon>50 kb inversion clade</taxon>
        <taxon>NPAAA clade</taxon>
        <taxon>Hologalegina</taxon>
        <taxon>IRL clade</taxon>
        <taxon>Trifolieae</taxon>
        <taxon>Trifolium</taxon>
    </lineage>
</organism>
<dbReference type="InterPro" id="IPR011948">
    <property type="entry name" value="Dullard_phosphatase"/>
</dbReference>
<dbReference type="InterPro" id="IPR004274">
    <property type="entry name" value="FCP1_dom"/>
</dbReference>
<reference evidence="3" key="1">
    <citation type="journal article" date="2017" name="Front. Plant Sci.">
        <title>Climate Clever Clovers: New Paradigm to Reduce the Environmental Footprint of Ruminants by Breeding Low Methanogenic Forages Utilizing Haplotype Variation.</title>
        <authorList>
            <person name="Kaur P."/>
            <person name="Appels R."/>
            <person name="Bayer P.E."/>
            <person name="Keeble-Gagnere G."/>
            <person name="Wang J."/>
            <person name="Hirakawa H."/>
            <person name="Shirasawa K."/>
            <person name="Vercoe P."/>
            <person name="Stefanova K."/>
            <person name="Durmic Z."/>
            <person name="Nichols P."/>
            <person name="Revell C."/>
            <person name="Isobe S.N."/>
            <person name="Edwards D."/>
            <person name="Erskine W."/>
        </authorList>
    </citation>
    <scope>NUCLEOTIDE SEQUENCE [LARGE SCALE GENOMIC DNA]</scope>
    <source>
        <strain evidence="3">cv. Daliak</strain>
    </source>
</reference>
<dbReference type="SUPFAM" id="SSF56784">
    <property type="entry name" value="HAD-like"/>
    <property type="match status" value="1"/>
</dbReference>
<dbReference type="InterPro" id="IPR036412">
    <property type="entry name" value="HAD-like_sf"/>
</dbReference>
<protein>
    <recommendedName>
        <fullName evidence="1">FCP1 homology domain-containing protein</fullName>
    </recommendedName>
</protein>
<keyword evidence="3" id="KW-1185">Reference proteome</keyword>
<feature type="domain" description="FCP1 homology" evidence="1">
    <location>
        <begin position="77"/>
        <end position="257"/>
    </location>
</feature>
<dbReference type="OrthoDB" id="277011at2759"/>
<sequence length="286" mass="32381">MSELTQTEMYSPVTHQAWNSLLSWFGFFYQIFSQIIGSFAHDPILSFSSDSSFNSLPNIDHDSSLQIHDDAATAAADDHQKLTVVLDLDETLISAYETSSLPDIVKTQAIEAGLNWFELECVFPNMEADGKPIINHVTVFERPGLKEFLTKLSEFAELVLFTAGLEGYARPLVDRIDTDNLFSQRLYRPSTVTTGYREHVKDLTNISEDLCHIVIVDNNPYSFLLQPQNGIPCVSFSAAQPHDTQLLDVILPLLKQLSDEKDVRHLLYEKYHMPEWFQQNGIPVPS</sequence>
<dbReference type="InterPro" id="IPR023214">
    <property type="entry name" value="HAD_sf"/>
</dbReference>
<dbReference type="Proteomes" id="UP000242715">
    <property type="component" value="Unassembled WGS sequence"/>
</dbReference>
<evidence type="ECO:0000313" key="3">
    <source>
        <dbReference type="Proteomes" id="UP000242715"/>
    </source>
</evidence>
<dbReference type="NCBIfam" id="TIGR02251">
    <property type="entry name" value="HIF-SF_euk"/>
    <property type="match status" value="1"/>
</dbReference>
<dbReference type="InterPro" id="IPR050365">
    <property type="entry name" value="TIM50"/>
</dbReference>
<dbReference type="SMART" id="SM00577">
    <property type="entry name" value="CPDc"/>
    <property type="match status" value="1"/>
</dbReference>
<dbReference type="Gene3D" id="3.40.50.1000">
    <property type="entry name" value="HAD superfamily/HAD-like"/>
    <property type="match status" value="1"/>
</dbReference>